<keyword evidence="3" id="KW-0862">Zinc</keyword>
<reference evidence="6" key="4">
    <citation type="submission" date="2025-09" db="UniProtKB">
        <authorList>
            <consortium name="Ensembl"/>
        </authorList>
    </citation>
    <scope>IDENTIFICATION</scope>
</reference>
<dbReference type="EMBL" id="EAAA01001722">
    <property type="status" value="NOT_ANNOTATED_CDS"/>
    <property type="molecule type" value="Genomic_DNA"/>
</dbReference>
<sequence>MQIKTFKMGQFQSINSKTVRLSILDDSVALDETYDRVERMLRNFCDTNEEKEILSCWEKAVSKKCRNPLQLWSAFGLAMRALENWGKHRSFLAFSIRQVELSQEFERSSDLFAGMDSVNSAILVADSYLNMAKGNLLMSQYKNSEKYATKCLSVLCSVRKSNLNAIKLSGYAYLYKARSNLGFSNFRNALEDLERSLRVAHDQEDRRLECFACCAMGALYLQLKDYEKGNFFSIKSCEIWTQCGSSWSTRTKVTTQLNLAEAYRKVGKIEDAMVIGEEAMKIAIENDDRSCQAYAMLCFADIHRVRKDEERSLPRYNSASGLMLDTGDQYGYMMSTIGKAKLYLQTKDYQKAIQEYFAGQKIAEAIGNKITSMHIHGELALLFQRLSNQDEARVRTLRYHRLLETMELFCGICAEPMAEKNEQLEALPCSHFFHLKCVSNNDALEMRMCPSCQKKPMKQATL</sequence>
<dbReference type="GO" id="GO:0033130">
    <property type="term" value="F:acetylcholine receptor binding"/>
    <property type="evidence" value="ECO:0000318"/>
    <property type="project" value="GO_Central"/>
</dbReference>
<dbReference type="CDD" id="cd16478">
    <property type="entry name" value="RING-H2_Rapsyn"/>
    <property type="match status" value="1"/>
</dbReference>
<dbReference type="AlphaFoldDB" id="F7A9N7"/>
<evidence type="ECO:0000256" key="1">
    <source>
        <dbReference type="ARBA" id="ARBA00022723"/>
    </source>
</evidence>
<dbReference type="InterPro" id="IPR013083">
    <property type="entry name" value="Znf_RING/FYVE/PHD"/>
</dbReference>
<organism evidence="6 7">
    <name type="scientific">Ciona intestinalis</name>
    <name type="common">Transparent sea squirt</name>
    <name type="synonym">Ascidia intestinalis</name>
    <dbReference type="NCBI Taxonomy" id="7719"/>
    <lineage>
        <taxon>Eukaryota</taxon>
        <taxon>Metazoa</taxon>
        <taxon>Chordata</taxon>
        <taxon>Tunicata</taxon>
        <taxon>Ascidiacea</taxon>
        <taxon>Phlebobranchia</taxon>
        <taxon>Cionidae</taxon>
        <taxon>Ciona</taxon>
    </lineage>
</organism>
<proteinExistence type="predicted"/>
<name>F7A9N7_CIOIN</name>
<dbReference type="Gene3D" id="3.30.40.10">
    <property type="entry name" value="Zinc/RING finger domain, C3HC4 (zinc finger)"/>
    <property type="match status" value="1"/>
</dbReference>
<evidence type="ECO:0000259" key="5">
    <source>
        <dbReference type="PROSITE" id="PS50089"/>
    </source>
</evidence>
<accession>F7A9N7</accession>
<dbReference type="OMA" id="HECHLQI"/>
<dbReference type="GO" id="GO:0043495">
    <property type="term" value="F:protein-membrane adaptor activity"/>
    <property type="evidence" value="ECO:0007669"/>
    <property type="project" value="InterPro"/>
</dbReference>
<evidence type="ECO:0000256" key="4">
    <source>
        <dbReference type="PROSITE-ProRule" id="PRU00175"/>
    </source>
</evidence>
<dbReference type="GO" id="GO:0008270">
    <property type="term" value="F:zinc ion binding"/>
    <property type="evidence" value="ECO:0007669"/>
    <property type="project" value="UniProtKB-KW"/>
</dbReference>
<dbReference type="InterPro" id="IPR011990">
    <property type="entry name" value="TPR-like_helical_dom_sf"/>
</dbReference>
<dbReference type="STRING" id="7719.ENSCINP00000023639"/>
<feature type="domain" description="RING-type" evidence="5">
    <location>
        <begin position="410"/>
        <end position="453"/>
    </location>
</feature>
<accession>A0A1W5BM85</accession>
<dbReference type="Gene3D" id="1.25.40.10">
    <property type="entry name" value="Tetratricopeptide repeat domain"/>
    <property type="match status" value="2"/>
</dbReference>
<evidence type="ECO:0000313" key="7">
    <source>
        <dbReference type="Proteomes" id="UP000008144"/>
    </source>
</evidence>
<dbReference type="GO" id="GO:0005886">
    <property type="term" value="C:plasma membrane"/>
    <property type="evidence" value="ECO:0000318"/>
    <property type="project" value="GO_Central"/>
</dbReference>
<evidence type="ECO:0000256" key="2">
    <source>
        <dbReference type="ARBA" id="ARBA00022771"/>
    </source>
</evidence>
<dbReference type="PANTHER" id="PTHR46574">
    <property type="entry name" value="43 KDA RECEPTOR-ASSOCIATED PROTEIN OF THE SYNAPSE"/>
    <property type="match status" value="1"/>
</dbReference>
<dbReference type="Ensembl" id="ENSCINT00000023885.2">
    <property type="protein sequence ID" value="ENSCINP00000023639.2"/>
    <property type="gene ID" value="ENSCING00000012734.2"/>
</dbReference>
<dbReference type="Proteomes" id="UP000008144">
    <property type="component" value="Chromosome 3"/>
</dbReference>
<dbReference type="PANTHER" id="PTHR46574:SF1">
    <property type="entry name" value="43 KDA RECEPTOR-ASSOCIATED PROTEIN OF THE SYNAPSE"/>
    <property type="match status" value="1"/>
</dbReference>
<dbReference type="InterPro" id="IPR019568">
    <property type="entry name" value="Rapsyn_myristoylation/link_N"/>
</dbReference>
<keyword evidence="2 4" id="KW-0863">Zinc-finger</keyword>
<dbReference type="InterPro" id="IPR026000">
    <property type="entry name" value="Apc5_dom"/>
</dbReference>
<keyword evidence="1" id="KW-0479">Metal-binding</keyword>
<dbReference type="InterPro" id="IPR019734">
    <property type="entry name" value="TPR_rpt"/>
</dbReference>
<dbReference type="Pfam" id="PF17123">
    <property type="entry name" value="zf-RING_11"/>
    <property type="match status" value="1"/>
</dbReference>
<keyword evidence="7" id="KW-1185">Reference proteome</keyword>
<evidence type="ECO:0000313" key="6">
    <source>
        <dbReference type="Ensembl" id="ENSCINP00000023639.2"/>
    </source>
</evidence>
<dbReference type="SUPFAM" id="SSF48452">
    <property type="entry name" value="TPR-like"/>
    <property type="match status" value="2"/>
</dbReference>
<evidence type="ECO:0000256" key="3">
    <source>
        <dbReference type="ARBA" id="ARBA00022833"/>
    </source>
</evidence>
<reference evidence="6" key="2">
    <citation type="journal article" date="2008" name="Genome Biol.">
        <title>Improved genome assembly and evidence-based global gene model set for the chordate Ciona intestinalis: new insight into intron and operon populations.</title>
        <authorList>
            <person name="Satou Y."/>
            <person name="Mineta K."/>
            <person name="Ogasawara M."/>
            <person name="Sasakura Y."/>
            <person name="Shoguchi E."/>
            <person name="Ueno K."/>
            <person name="Yamada L."/>
            <person name="Matsumoto J."/>
            <person name="Wasserscheid J."/>
            <person name="Dewar K."/>
            <person name="Wiley G.B."/>
            <person name="Macmil S.L."/>
            <person name="Roe B.A."/>
            <person name="Zeller R.W."/>
            <person name="Hastings K.E."/>
            <person name="Lemaire P."/>
            <person name="Lindquist E."/>
            <person name="Endo T."/>
            <person name="Hotta K."/>
            <person name="Inaba K."/>
        </authorList>
    </citation>
    <scope>NUCLEOTIDE SEQUENCE [LARGE SCALE GENOMIC DNA]</scope>
    <source>
        <strain evidence="6">wild type</strain>
    </source>
</reference>
<dbReference type="InterPro" id="IPR001841">
    <property type="entry name" value="Znf_RING"/>
</dbReference>
<dbReference type="GO" id="GO:1900075">
    <property type="term" value="P:positive regulation of neuromuscular synaptic transmission"/>
    <property type="evidence" value="ECO:0000318"/>
    <property type="project" value="GO_Central"/>
</dbReference>
<dbReference type="Pfam" id="PF10579">
    <property type="entry name" value="Rapsyn_N"/>
    <property type="match status" value="1"/>
</dbReference>
<dbReference type="SMART" id="SM00184">
    <property type="entry name" value="RING"/>
    <property type="match status" value="1"/>
</dbReference>
<dbReference type="SMART" id="SM00028">
    <property type="entry name" value="TPR"/>
    <property type="match status" value="4"/>
</dbReference>
<reference evidence="7" key="1">
    <citation type="journal article" date="2002" name="Science">
        <title>The draft genome of Ciona intestinalis: insights into chordate and vertebrate origins.</title>
        <authorList>
            <person name="Dehal P."/>
            <person name="Satou Y."/>
            <person name="Campbell R.K."/>
            <person name="Chapman J."/>
            <person name="Degnan B."/>
            <person name="De Tomaso A."/>
            <person name="Davidson B."/>
            <person name="Di Gregorio A."/>
            <person name="Gelpke M."/>
            <person name="Goodstein D.M."/>
            <person name="Harafuji N."/>
            <person name="Hastings K.E."/>
            <person name="Ho I."/>
            <person name="Hotta K."/>
            <person name="Huang W."/>
            <person name="Kawashima T."/>
            <person name="Lemaire P."/>
            <person name="Martinez D."/>
            <person name="Meinertzhagen I.A."/>
            <person name="Necula S."/>
            <person name="Nonaka M."/>
            <person name="Putnam N."/>
            <person name="Rash S."/>
            <person name="Saiga H."/>
            <person name="Satake M."/>
            <person name="Terry A."/>
            <person name="Yamada L."/>
            <person name="Wang H.G."/>
            <person name="Awazu S."/>
            <person name="Azumi K."/>
            <person name="Boore J."/>
            <person name="Branno M."/>
            <person name="Chin-Bow S."/>
            <person name="DeSantis R."/>
            <person name="Doyle S."/>
            <person name="Francino P."/>
            <person name="Keys D.N."/>
            <person name="Haga S."/>
            <person name="Hayashi H."/>
            <person name="Hino K."/>
            <person name="Imai K.S."/>
            <person name="Inaba K."/>
            <person name="Kano S."/>
            <person name="Kobayashi K."/>
            <person name="Kobayashi M."/>
            <person name="Lee B.I."/>
            <person name="Makabe K.W."/>
            <person name="Manohar C."/>
            <person name="Matassi G."/>
            <person name="Medina M."/>
            <person name="Mochizuki Y."/>
            <person name="Mount S."/>
            <person name="Morishita T."/>
            <person name="Miura S."/>
            <person name="Nakayama A."/>
            <person name="Nishizaka S."/>
            <person name="Nomoto H."/>
            <person name="Ohta F."/>
            <person name="Oishi K."/>
            <person name="Rigoutsos I."/>
            <person name="Sano M."/>
            <person name="Sasaki A."/>
            <person name="Sasakura Y."/>
            <person name="Shoguchi E."/>
            <person name="Shin-i T."/>
            <person name="Spagnuolo A."/>
            <person name="Stainier D."/>
            <person name="Suzuki M.M."/>
            <person name="Tassy O."/>
            <person name="Takatori N."/>
            <person name="Tokuoka M."/>
            <person name="Yagi K."/>
            <person name="Yoshizaki F."/>
            <person name="Wada S."/>
            <person name="Zhang C."/>
            <person name="Hyatt P.D."/>
            <person name="Larimer F."/>
            <person name="Detter C."/>
            <person name="Doggett N."/>
            <person name="Glavina T."/>
            <person name="Hawkins T."/>
            <person name="Richardson P."/>
            <person name="Lucas S."/>
            <person name="Kohara Y."/>
            <person name="Levine M."/>
            <person name="Satoh N."/>
            <person name="Rokhsar D.S."/>
        </authorList>
    </citation>
    <scope>NUCLEOTIDE SEQUENCE [LARGE SCALE GENOMIC DNA]</scope>
</reference>
<dbReference type="SUPFAM" id="SSF57850">
    <property type="entry name" value="RING/U-box"/>
    <property type="match status" value="1"/>
</dbReference>
<reference evidence="6" key="3">
    <citation type="submission" date="2025-08" db="UniProtKB">
        <authorList>
            <consortium name="Ensembl"/>
        </authorList>
    </citation>
    <scope>IDENTIFICATION</scope>
</reference>
<dbReference type="InterPro" id="IPR052480">
    <property type="entry name" value="RAPsyn"/>
</dbReference>
<dbReference type="GO" id="GO:0007271">
    <property type="term" value="P:synaptic transmission, cholinergic"/>
    <property type="evidence" value="ECO:0000318"/>
    <property type="project" value="GO_Central"/>
</dbReference>
<dbReference type="PROSITE" id="PS50089">
    <property type="entry name" value="ZF_RING_2"/>
    <property type="match status" value="1"/>
</dbReference>
<dbReference type="InParanoid" id="F7A9N7"/>
<dbReference type="GO" id="GO:0031594">
    <property type="term" value="C:neuromuscular junction"/>
    <property type="evidence" value="ECO:0000318"/>
    <property type="project" value="GO_Central"/>
</dbReference>
<dbReference type="FunCoup" id="F7A9N7">
    <property type="interactions" value="2"/>
</dbReference>
<dbReference type="GO" id="GO:0005737">
    <property type="term" value="C:cytoplasm"/>
    <property type="evidence" value="ECO:0007669"/>
    <property type="project" value="UniProtKB-ARBA"/>
</dbReference>
<dbReference type="HOGENOM" id="CLU_030911_0_0_1"/>
<dbReference type="Pfam" id="PF12862">
    <property type="entry name" value="ANAPC5"/>
    <property type="match status" value="2"/>
</dbReference>
<dbReference type="GeneTree" id="ENSGT00390000016785"/>
<protein>
    <recommendedName>
        <fullName evidence="5">RING-type domain-containing protein</fullName>
    </recommendedName>
</protein>